<dbReference type="SMART" id="SM00448">
    <property type="entry name" value="REC"/>
    <property type="match status" value="2"/>
</dbReference>
<evidence type="ECO:0000256" key="13">
    <source>
        <dbReference type="ARBA" id="ARBA00023012"/>
    </source>
</evidence>
<dbReference type="InterPro" id="IPR036641">
    <property type="entry name" value="HPT_dom_sf"/>
</dbReference>
<feature type="modified residue" description="4-aspartylphosphate" evidence="21">
    <location>
        <position position="715"/>
    </location>
</feature>
<dbReference type="PROSITE" id="PS50110">
    <property type="entry name" value="RESPONSE_REGULATORY"/>
    <property type="match status" value="2"/>
</dbReference>
<evidence type="ECO:0000256" key="3">
    <source>
        <dbReference type="ARBA" id="ARBA00012438"/>
    </source>
</evidence>
<evidence type="ECO:0000256" key="21">
    <source>
        <dbReference type="PROSITE-ProRule" id="PRU00169"/>
    </source>
</evidence>
<dbReference type="InterPro" id="IPR036890">
    <property type="entry name" value="HATPase_C_sf"/>
</dbReference>
<dbReference type="InterPro" id="IPR011006">
    <property type="entry name" value="CheY-like_superfamily"/>
</dbReference>
<dbReference type="SMART" id="SM00387">
    <property type="entry name" value="HATPase_c"/>
    <property type="match status" value="1"/>
</dbReference>
<evidence type="ECO:0000313" key="27">
    <source>
        <dbReference type="Proteomes" id="UP000196880"/>
    </source>
</evidence>
<dbReference type="Gene3D" id="3.40.50.2300">
    <property type="match status" value="2"/>
</dbReference>
<keyword evidence="5 21" id="KW-0597">Phosphoprotein</keyword>
<dbReference type="SMART" id="SM00388">
    <property type="entry name" value="HisKA"/>
    <property type="match status" value="1"/>
</dbReference>
<dbReference type="PROSITE" id="PS50109">
    <property type="entry name" value="HIS_KIN"/>
    <property type="match status" value="1"/>
</dbReference>
<comment type="subcellular location">
    <subcellularLocation>
        <location evidence="2">Cell membrane</location>
        <topology evidence="2">Multi-pass membrane protein</topology>
    </subcellularLocation>
</comment>
<evidence type="ECO:0000256" key="5">
    <source>
        <dbReference type="ARBA" id="ARBA00022553"/>
    </source>
</evidence>
<dbReference type="SUPFAM" id="SSF55874">
    <property type="entry name" value="ATPase domain of HSP90 chaperone/DNA topoisomerase II/histidine kinase"/>
    <property type="match status" value="1"/>
</dbReference>
<dbReference type="SUPFAM" id="SSF52172">
    <property type="entry name" value="CheY-like"/>
    <property type="match status" value="2"/>
</dbReference>
<keyword evidence="14" id="KW-0843">Virulence</keyword>
<keyword evidence="7 22" id="KW-0812">Transmembrane</keyword>
<evidence type="ECO:0000256" key="20">
    <source>
        <dbReference type="PROSITE-ProRule" id="PRU00110"/>
    </source>
</evidence>
<evidence type="ECO:0000259" key="24">
    <source>
        <dbReference type="PROSITE" id="PS50110"/>
    </source>
</evidence>
<dbReference type="EC" id="2.7.13.3" evidence="3"/>
<dbReference type="InterPro" id="IPR003661">
    <property type="entry name" value="HisK_dim/P_dom"/>
</dbReference>
<evidence type="ECO:0000256" key="18">
    <source>
        <dbReference type="ARBA" id="ARBA00068150"/>
    </source>
</evidence>
<comment type="caution">
    <text evidence="26">The sequence shown here is derived from an EMBL/GenBank/DDBJ whole genome shotgun (WGS) entry which is preliminary data.</text>
</comment>
<evidence type="ECO:0000256" key="11">
    <source>
        <dbReference type="ARBA" id="ARBA00022840"/>
    </source>
</evidence>
<dbReference type="PROSITE" id="PS50894">
    <property type="entry name" value="HPT"/>
    <property type="match status" value="1"/>
</dbReference>
<dbReference type="InterPro" id="IPR036097">
    <property type="entry name" value="HisK_dim/P_sf"/>
</dbReference>
<dbReference type="Gene3D" id="1.10.287.130">
    <property type="match status" value="1"/>
</dbReference>
<evidence type="ECO:0000313" key="26">
    <source>
        <dbReference type="EMBL" id="OWF66584.1"/>
    </source>
</evidence>
<sequence>MLNDSKSGGEHFHLKRYFSIASGILMLAIALPLCYAYFYSEVEERTRVTSEHNEALAKAYANTVWPIYGEFLLQTDLSPSERRESETTKSLNALIYQLSSGSKVLKIKAYNPSGLAVYSSVLKEIGQDKKDNSGFNSALQGQQMNELTHRGEMSVTEGTVTNVDVVSSYIPIRLTPDGPVVGVFELYSDITESLATLKESTLKLLFFLIGIFLLLYLCLLAIVARADKLLKLQYDELDIQNTQMREQAAEVLRAKQTAENATQAKSEFLANMSHEIRTPMNAIIGMSHLALRTQLTKQQRTYIERVQRSGINLLAVINDILDFSKIEAGKMSLESVDFQLEDVMEHLSNLVGLSADDKGLELLFDIASDVPTKLIGDPLRLGQILINLSSNAVKFTDSGEIIVRIERSLTQGLPEGQIELHVSVHDSGIGMSPEQCERLFQSFGQADASTTRKYGGTGLGLVISKSLIEQMQGRIWVESEYGKGSTFHFIARFGVQHENTRSITISPDTWFGKRVLIVDDNPAALEILGSMMRQLGLKTDEVRDGAQALIKIQQALETGLSYDVVLIDWQMPTLDGVETVRRLQQLTGNNTPAIIMVTAYGRDEALSAAKTSGVQLDTVLNKPVMLQTMANVLAQAFKLDSAIDSDTASHLADEESMAGSLSGLRLLLVEDNEMNQELAKELLGQAGIEVVLAENGQIALNILGADAAFDGVLMDCQMPVMDGYTASRLIREDVRYEGLPIVAMTANAMLGDREKVLEAGMSDYISKPINVQAMFATIGRWMTPGRCRDAVQQNKPLSPAKRVRSAESVEPKQPLLQDALLVSEIPPLPGINLQEGLARTMNNPMLYRKIAISFLQTQSDFVNQFKKSQHDPDSSAATRMAHTLKSNAGNLGAAELQLAAEMLERICANGADAQKIHEALLPVQVALDQVTAGLRSWIDSAGSQQSLNVAQSVNSEPLVLAADLQRLRILLMDSDQEAEDLVNELLRRLSGAPPTPALEVIARFIDQYQFDEALKALALIESA</sequence>
<evidence type="ECO:0000256" key="10">
    <source>
        <dbReference type="ARBA" id="ARBA00022777"/>
    </source>
</evidence>
<dbReference type="CDD" id="cd16922">
    <property type="entry name" value="HATPase_EvgS-ArcB-TorS-like"/>
    <property type="match status" value="1"/>
</dbReference>
<dbReference type="InterPro" id="IPR005467">
    <property type="entry name" value="His_kinase_dom"/>
</dbReference>
<dbReference type="PRINTS" id="PR00344">
    <property type="entry name" value="BCTRLSENSOR"/>
</dbReference>
<keyword evidence="8" id="KW-0732">Signal</keyword>
<dbReference type="SUPFAM" id="SSF47384">
    <property type="entry name" value="Homodimeric domain of signal transducing histidine kinase"/>
    <property type="match status" value="1"/>
</dbReference>
<dbReference type="AlphaFoldDB" id="A0A210S042"/>
<dbReference type="PANTHER" id="PTHR45339:SF1">
    <property type="entry name" value="HYBRID SIGNAL TRANSDUCTION HISTIDINE KINASE J"/>
    <property type="match status" value="1"/>
</dbReference>
<dbReference type="InterPro" id="IPR008207">
    <property type="entry name" value="Sig_transdc_His_kin_Hpt_dom"/>
</dbReference>
<evidence type="ECO:0000256" key="8">
    <source>
        <dbReference type="ARBA" id="ARBA00022729"/>
    </source>
</evidence>
<dbReference type="GO" id="GO:0005524">
    <property type="term" value="F:ATP binding"/>
    <property type="evidence" value="ECO:0007669"/>
    <property type="project" value="UniProtKB-KW"/>
</dbReference>
<keyword evidence="6" id="KW-0808">Transferase</keyword>
<evidence type="ECO:0000259" key="25">
    <source>
        <dbReference type="PROSITE" id="PS50894"/>
    </source>
</evidence>
<keyword evidence="13" id="KW-0902">Two-component regulatory system</keyword>
<evidence type="ECO:0000256" key="1">
    <source>
        <dbReference type="ARBA" id="ARBA00000085"/>
    </source>
</evidence>
<evidence type="ECO:0000256" key="7">
    <source>
        <dbReference type="ARBA" id="ARBA00022692"/>
    </source>
</evidence>
<reference evidence="26 27" key="1">
    <citation type="submission" date="2017-03" db="EMBL/GenBank/DDBJ databases">
        <title>New species Polynucleobacter sp. MWH-EgelM1-30-B4.</title>
        <authorList>
            <person name="Hahn M.W."/>
        </authorList>
    </citation>
    <scope>NUCLEOTIDE SEQUENCE [LARGE SCALE GENOMIC DNA]</scope>
    <source>
        <strain evidence="26 27">MWH-EgelM1-30-B4</strain>
    </source>
</reference>
<evidence type="ECO:0000256" key="12">
    <source>
        <dbReference type="ARBA" id="ARBA00022989"/>
    </source>
</evidence>
<evidence type="ECO:0000256" key="6">
    <source>
        <dbReference type="ARBA" id="ARBA00022679"/>
    </source>
</evidence>
<gene>
    <name evidence="26" type="ORF">B6A14_00965</name>
</gene>
<dbReference type="GO" id="GO:0005886">
    <property type="term" value="C:plasma membrane"/>
    <property type="evidence" value="ECO:0007669"/>
    <property type="project" value="UniProtKB-SubCell"/>
</dbReference>
<keyword evidence="4" id="KW-1003">Cell membrane</keyword>
<evidence type="ECO:0000256" key="22">
    <source>
        <dbReference type="SAM" id="Phobius"/>
    </source>
</evidence>
<feature type="transmembrane region" description="Helical" evidence="22">
    <location>
        <begin position="204"/>
        <end position="224"/>
    </location>
</feature>
<dbReference type="InterPro" id="IPR004358">
    <property type="entry name" value="Sig_transdc_His_kin-like_C"/>
</dbReference>
<comment type="function">
    <text evidence="16">Member of the two-component regulatory system BvgS/BvgA. Phosphorylates BvgA via a four-step phosphorelay in response to environmental signals.</text>
</comment>
<evidence type="ECO:0000256" key="16">
    <source>
        <dbReference type="ARBA" id="ARBA00058004"/>
    </source>
</evidence>
<dbReference type="SMART" id="SM00073">
    <property type="entry name" value="HPT"/>
    <property type="match status" value="1"/>
</dbReference>
<feature type="domain" description="Response regulatory" evidence="24">
    <location>
        <begin position="665"/>
        <end position="782"/>
    </location>
</feature>
<comment type="subunit">
    <text evidence="17">At low DSF concentrations, interacts with RpfF.</text>
</comment>
<name>A0A210S042_9BURK</name>
<evidence type="ECO:0000256" key="9">
    <source>
        <dbReference type="ARBA" id="ARBA00022741"/>
    </source>
</evidence>
<dbReference type="CDD" id="cd00082">
    <property type="entry name" value="HisKA"/>
    <property type="match status" value="1"/>
</dbReference>
<dbReference type="CDD" id="cd17546">
    <property type="entry name" value="REC_hyHK_CKI1_RcsC-like"/>
    <property type="match status" value="2"/>
</dbReference>
<feature type="domain" description="Histidine kinase" evidence="23">
    <location>
        <begin position="271"/>
        <end position="495"/>
    </location>
</feature>
<feature type="modified residue" description="Phosphohistidine" evidence="20">
    <location>
        <position position="882"/>
    </location>
</feature>
<feature type="modified residue" description="4-aspartylphosphate" evidence="21">
    <location>
        <position position="568"/>
    </location>
</feature>
<proteinExistence type="predicted"/>
<keyword evidence="11" id="KW-0067">ATP-binding</keyword>
<accession>A0A210S042</accession>
<dbReference type="InterPro" id="IPR003594">
    <property type="entry name" value="HATPase_dom"/>
</dbReference>
<evidence type="ECO:0000256" key="4">
    <source>
        <dbReference type="ARBA" id="ARBA00022475"/>
    </source>
</evidence>
<evidence type="ECO:0000256" key="2">
    <source>
        <dbReference type="ARBA" id="ARBA00004651"/>
    </source>
</evidence>
<comment type="catalytic activity">
    <reaction evidence="1">
        <text>ATP + protein L-histidine = ADP + protein N-phospho-L-histidine.</text>
        <dbReference type="EC" id="2.7.13.3"/>
    </reaction>
</comment>
<evidence type="ECO:0000256" key="17">
    <source>
        <dbReference type="ARBA" id="ARBA00064003"/>
    </source>
</evidence>
<keyword evidence="12 22" id="KW-1133">Transmembrane helix</keyword>
<dbReference type="Pfam" id="PF00072">
    <property type="entry name" value="Response_reg"/>
    <property type="match status" value="2"/>
</dbReference>
<keyword evidence="10" id="KW-0418">Kinase</keyword>
<dbReference type="FunFam" id="1.10.287.130:FF:000002">
    <property type="entry name" value="Two-component osmosensing histidine kinase"/>
    <property type="match status" value="1"/>
</dbReference>
<feature type="domain" description="Response regulatory" evidence="24">
    <location>
        <begin position="514"/>
        <end position="637"/>
    </location>
</feature>
<evidence type="ECO:0000259" key="23">
    <source>
        <dbReference type="PROSITE" id="PS50109"/>
    </source>
</evidence>
<keyword evidence="15 22" id="KW-0472">Membrane</keyword>
<keyword evidence="27" id="KW-1185">Reference proteome</keyword>
<evidence type="ECO:0000256" key="19">
    <source>
        <dbReference type="ARBA" id="ARBA00070152"/>
    </source>
</evidence>
<dbReference type="SUPFAM" id="SSF47226">
    <property type="entry name" value="Histidine-containing phosphotransfer domain, HPT domain"/>
    <property type="match status" value="1"/>
</dbReference>
<dbReference type="Gene3D" id="1.20.120.160">
    <property type="entry name" value="HPT domain"/>
    <property type="match status" value="1"/>
</dbReference>
<dbReference type="PANTHER" id="PTHR45339">
    <property type="entry name" value="HYBRID SIGNAL TRANSDUCTION HISTIDINE KINASE J"/>
    <property type="match status" value="1"/>
</dbReference>
<dbReference type="EMBL" id="NAIA01000001">
    <property type="protein sequence ID" value="OWF66584.1"/>
    <property type="molecule type" value="Genomic_DNA"/>
</dbReference>
<dbReference type="Gene3D" id="3.30.565.10">
    <property type="entry name" value="Histidine kinase-like ATPase, C-terminal domain"/>
    <property type="match status" value="1"/>
</dbReference>
<dbReference type="Pfam" id="PF00512">
    <property type="entry name" value="HisKA"/>
    <property type="match status" value="1"/>
</dbReference>
<evidence type="ECO:0000256" key="14">
    <source>
        <dbReference type="ARBA" id="ARBA00023026"/>
    </source>
</evidence>
<dbReference type="InterPro" id="IPR001789">
    <property type="entry name" value="Sig_transdc_resp-reg_receiver"/>
</dbReference>
<dbReference type="GO" id="GO:0000155">
    <property type="term" value="F:phosphorelay sensor kinase activity"/>
    <property type="evidence" value="ECO:0007669"/>
    <property type="project" value="InterPro"/>
</dbReference>
<feature type="transmembrane region" description="Helical" evidence="22">
    <location>
        <begin position="20"/>
        <end position="38"/>
    </location>
</feature>
<dbReference type="FunFam" id="3.30.565.10:FF:000010">
    <property type="entry name" value="Sensor histidine kinase RcsC"/>
    <property type="match status" value="1"/>
</dbReference>
<dbReference type="Proteomes" id="UP000196880">
    <property type="component" value="Unassembled WGS sequence"/>
</dbReference>
<evidence type="ECO:0000256" key="15">
    <source>
        <dbReference type="ARBA" id="ARBA00023136"/>
    </source>
</evidence>
<protein>
    <recommendedName>
        <fullName evidence="18">Sensory/regulatory protein RpfC</fullName>
        <ecNumber evidence="3">2.7.13.3</ecNumber>
    </recommendedName>
    <alternativeName>
        <fullName evidence="19">Virulence sensor protein BvgS</fullName>
    </alternativeName>
</protein>
<dbReference type="Pfam" id="PF01627">
    <property type="entry name" value="Hpt"/>
    <property type="match status" value="1"/>
</dbReference>
<feature type="domain" description="HPt" evidence="25">
    <location>
        <begin position="843"/>
        <end position="937"/>
    </location>
</feature>
<organism evidence="26 27">
    <name type="scientific">Polynucleobacter hirudinilacicola</name>
    <dbReference type="NCBI Taxonomy" id="1743166"/>
    <lineage>
        <taxon>Bacteria</taxon>
        <taxon>Pseudomonadati</taxon>
        <taxon>Pseudomonadota</taxon>
        <taxon>Betaproteobacteria</taxon>
        <taxon>Burkholderiales</taxon>
        <taxon>Burkholderiaceae</taxon>
        <taxon>Polynucleobacter</taxon>
    </lineage>
</organism>
<keyword evidence="9" id="KW-0547">Nucleotide-binding</keyword>
<dbReference type="Pfam" id="PF02518">
    <property type="entry name" value="HATPase_c"/>
    <property type="match status" value="1"/>
</dbReference>